<comment type="subcellular location">
    <subcellularLocation>
        <location evidence="2">Membrane</location>
    </subcellularLocation>
</comment>
<reference evidence="13 14" key="1">
    <citation type="submission" date="2020-06" db="EMBL/GenBank/DDBJ databases">
        <authorList>
            <person name="Grouzdev D.S."/>
        </authorList>
    </citation>
    <scope>NUCLEOTIDE SEQUENCE [LARGE SCALE GENOMIC DNA]</scope>
    <source>
        <strain evidence="13 14">HO-A22</strain>
    </source>
</reference>
<dbReference type="PANTHER" id="PTHR45436">
    <property type="entry name" value="SENSOR HISTIDINE KINASE YKOH"/>
    <property type="match status" value="1"/>
</dbReference>
<keyword evidence="5" id="KW-0808">Transferase</keyword>
<feature type="transmembrane region" description="Helical" evidence="10">
    <location>
        <begin position="169"/>
        <end position="190"/>
    </location>
</feature>
<dbReference type="EMBL" id="JABWDU010000003">
    <property type="protein sequence ID" value="NVD39927.1"/>
    <property type="molecule type" value="Genomic_DNA"/>
</dbReference>
<evidence type="ECO:0000256" key="4">
    <source>
        <dbReference type="ARBA" id="ARBA00022553"/>
    </source>
</evidence>
<dbReference type="GO" id="GO:0000155">
    <property type="term" value="F:phosphorelay sensor kinase activity"/>
    <property type="evidence" value="ECO:0007669"/>
    <property type="project" value="InterPro"/>
</dbReference>
<gene>
    <name evidence="13" type="ORF">HT585_13755</name>
</gene>
<feature type="domain" description="Histidine kinase" evidence="11">
    <location>
        <begin position="248"/>
        <end position="448"/>
    </location>
</feature>
<evidence type="ECO:0000259" key="12">
    <source>
        <dbReference type="PROSITE" id="PS50885"/>
    </source>
</evidence>
<comment type="catalytic activity">
    <reaction evidence="1">
        <text>ATP + protein L-histidine = ADP + protein N-phospho-L-histidine.</text>
        <dbReference type="EC" id="2.7.13.3"/>
    </reaction>
</comment>
<evidence type="ECO:0000313" key="13">
    <source>
        <dbReference type="EMBL" id="NVD39927.1"/>
    </source>
</evidence>
<evidence type="ECO:0000259" key="11">
    <source>
        <dbReference type="PROSITE" id="PS50109"/>
    </source>
</evidence>
<proteinExistence type="predicted"/>
<evidence type="ECO:0000256" key="10">
    <source>
        <dbReference type="SAM" id="Phobius"/>
    </source>
</evidence>
<dbReference type="InterPro" id="IPR050428">
    <property type="entry name" value="TCS_sensor_his_kinase"/>
</dbReference>
<dbReference type="InterPro" id="IPR005467">
    <property type="entry name" value="His_kinase_dom"/>
</dbReference>
<protein>
    <recommendedName>
        <fullName evidence="3">histidine kinase</fullName>
        <ecNumber evidence="3">2.7.13.3</ecNumber>
    </recommendedName>
</protein>
<comment type="caution">
    <text evidence="13">The sequence shown here is derived from an EMBL/GenBank/DDBJ whole genome shotgun (WGS) entry which is preliminary data.</text>
</comment>
<dbReference type="PROSITE" id="PS50885">
    <property type="entry name" value="HAMP"/>
    <property type="match status" value="1"/>
</dbReference>
<dbReference type="PANTHER" id="PTHR45436:SF5">
    <property type="entry name" value="SENSOR HISTIDINE KINASE TRCS"/>
    <property type="match status" value="1"/>
</dbReference>
<dbReference type="InterPro" id="IPR003594">
    <property type="entry name" value="HATPase_dom"/>
</dbReference>
<organism evidence="13 14">
    <name type="scientific">Ensifer oleiphilus</name>
    <dbReference type="NCBI Taxonomy" id="2742698"/>
    <lineage>
        <taxon>Bacteria</taxon>
        <taxon>Pseudomonadati</taxon>
        <taxon>Pseudomonadota</taxon>
        <taxon>Alphaproteobacteria</taxon>
        <taxon>Hyphomicrobiales</taxon>
        <taxon>Rhizobiaceae</taxon>
        <taxon>Sinorhizobium/Ensifer group</taxon>
        <taxon>Ensifer</taxon>
    </lineage>
</organism>
<dbReference type="EC" id="2.7.13.3" evidence="3"/>
<keyword evidence="6 10" id="KW-0812">Transmembrane</keyword>
<dbReference type="InterPro" id="IPR036097">
    <property type="entry name" value="HisK_dim/P_sf"/>
</dbReference>
<dbReference type="Gene3D" id="1.10.287.130">
    <property type="match status" value="1"/>
</dbReference>
<dbReference type="Proteomes" id="UP000520198">
    <property type="component" value="Unassembled WGS sequence"/>
</dbReference>
<dbReference type="Gene3D" id="3.30.565.10">
    <property type="entry name" value="Histidine kinase-like ATPase, C-terminal domain"/>
    <property type="match status" value="1"/>
</dbReference>
<dbReference type="SMART" id="SM00387">
    <property type="entry name" value="HATPase_c"/>
    <property type="match status" value="1"/>
</dbReference>
<feature type="domain" description="HAMP" evidence="12">
    <location>
        <begin position="189"/>
        <end position="240"/>
    </location>
</feature>
<name>A0A7Y6Q6F2_9HYPH</name>
<keyword evidence="14" id="KW-1185">Reference proteome</keyword>
<keyword evidence="8 10" id="KW-1133">Transmembrane helix</keyword>
<evidence type="ECO:0000256" key="9">
    <source>
        <dbReference type="ARBA" id="ARBA00023012"/>
    </source>
</evidence>
<evidence type="ECO:0000256" key="8">
    <source>
        <dbReference type="ARBA" id="ARBA00022989"/>
    </source>
</evidence>
<dbReference type="Pfam" id="PF02518">
    <property type="entry name" value="HATPase_c"/>
    <property type="match status" value="1"/>
</dbReference>
<evidence type="ECO:0000313" key="14">
    <source>
        <dbReference type="Proteomes" id="UP000520198"/>
    </source>
</evidence>
<dbReference type="SUPFAM" id="SSF55874">
    <property type="entry name" value="ATPase domain of HSP90 chaperone/DNA topoisomerase II/histidine kinase"/>
    <property type="match status" value="1"/>
</dbReference>
<keyword evidence="9" id="KW-0902">Two-component regulatory system</keyword>
<evidence type="ECO:0000256" key="6">
    <source>
        <dbReference type="ARBA" id="ARBA00022692"/>
    </source>
</evidence>
<evidence type="ECO:0000256" key="3">
    <source>
        <dbReference type="ARBA" id="ARBA00012438"/>
    </source>
</evidence>
<evidence type="ECO:0000256" key="7">
    <source>
        <dbReference type="ARBA" id="ARBA00022777"/>
    </source>
</evidence>
<accession>A0A7Y6Q6F2</accession>
<evidence type="ECO:0000256" key="5">
    <source>
        <dbReference type="ARBA" id="ARBA00022679"/>
    </source>
</evidence>
<dbReference type="InterPro" id="IPR003660">
    <property type="entry name" value="HAMP_dom"/>
</dbReference>
<dbReference type="SUPFAM" id="SSF47384">
    <property type="entry name" value="Homodimeric domain of signal transducing histidine kinase"/>
    <property type="match status" value="1"/>
</dbReference>
<keyword evidence="4" id="KW-0597">Phosphoprotein</keyword>
<dbReference type="InterPro" id="IPR036890">
    <property type="entry name" value="HATPase_C_sf"/>
</dbReference>
<dbReference type="GO" id="GO:0005886">
    <property type="term" value="C:plasma membrane"/>
    <property type="evidence" value="ECO:0007669"/>
    <property type="project" value="TreeGrafter"/>
</dbReference>
<keyword evidence="7 13" id="KW-0418">Kinase</keyword>
<dbReference type="PROSITE" id="PS50109">
    <property type="entry name" value="HIS_KIN"/>
    <property type="match status" value="1"/>
</dbReference>
<sequence>MMQSIRTRFLLISAGSVVAALAMASIVLISLFTRNLEDRIDQELSGHINNIAGSLQFGADGAVTLEARPVDRRFEEPYGGLYWQVEDDQRGTSLRSPSLWDYSLPLPDDEHEVGAIHRYRLAGPELADVVVQERRIIFAAPGGQRAIRIAVAIDASVVENASRAFAYDIVPYMLALAIFLVAASVAQLTFGLRPLSAVSAGLDRIRERRADRLQGPYPKELTGVVDAVNQLLEAQAKLISKAKTRAADLAHGLKTPLTVLSNDAATLRERGQGQMADEIAHLTAMMQSHVDRELTRSRIAASAGLRASDAHLAVSIAMIVKTLKRTPRGEALDWLIDVPPDIVVPVDPNDLQELLGSILDNAVKWSRSSIRVTMGADADRRVLVIEDDGPGASPSGLKSMVERGKRLDTSMPGTGIGLAIVRDIADVYGLRLTIENREAGGLRVAIGF</sequence>
<evidence type="ECO:0000256" key="2">
    <source>
        <dbReference type="ARBA" id="ARBA00004370"/>
    </source>
</evidence>
<keyword evidence="10" id="KW-0472">Membrane</keyword>
<evidence type="ECO:0000256" key="1">
    <source>
        <dbReference type="ARBA" id="ARBA00000085"/>
    </source>
</evidence>
<dbReference type="AlphaFoldDB" id="A0A7Y6Q6F2"/>